<evidence type="ECO:0000313" key="1">
    <source>
        <dbReference type="EMBL" id="HJC11035.1"/>
    </source>
</evidence>
<name>A0A9D2N521_9FIRM</name>
<gene>
    <name evidence="1" type="ORF">H9935_09530</name>
</gene>
<keyword evidence="1" id="KW-0808">Transferase</keyword>
<dbReference type="EMBL" id="DWWV01000122">
    <property type="protein sequence ID" value="HJC11035.1"/>
    <property type="molecule type" value="Genomic_DNA"/>
</dbReference>
<dbReference type="AlphaFoldDB" id="A0A9D2N521"/>
<dbReference type="Gene3D" id="3.40.630.30">
    <property type="match status" value="1"/>
</dbReference>
<organism evidence="1 2">
    <name type="scientific">Candidatus Blautia merdigallinarum</name>
    <dbReference type="NCBI Taxonomy" id="2838495"/>
    <lineage>
        <taxon>Bacteria</taxon>
        <taxon>Bacillati</taxon>
        <taxon>Bacillota</taxon>
        <taxon>Clostridia</taxon>
        <taxon>Lachnospirales</taxon>
        <taxon>Lachnospiraceae</taxon>
        <taxon>Blautia</taxon>
    </lineage>
</organism>
<reference evidence="1" key="1">
    <citation type="journal article" date="2021" name="PeerJ">
        <title>Extensive microbial diversity within the chicken gut microbiome revealed by metagenomics and culture.</title>
        <authorList>
            <person name="Gilroy R."/>
            <person name="Ravi A."/>
            <person name="Getino M."/>
            <person name="Pursley I."/>
            <person name="Horton D.L."/>
            <person name="Alikhan N.F."/>
            <person name="Baker D."/>
            <person name="Gharbi K."/>
            <person name="Hall N."/>
            <person name="Watson M."/>
            <person name="Adriaenssens E.M."/>
            <person name="Foster-Nyarko E."/>
            <person name="Jarju S."/>
            <person name="Secka A."/>
            <person name="Antonio M."/>
            <person name="Oren A."/>
            <person name="Chaudhuri R.R."/>
            <person name="La Ragione R."/>
            <person name="Hildebrand F."/>
            <person name="Pallen M.J."/>
        </authorList>
    </citation>
    <scope>NUCLEOTIDE SEQUENCE</scope>
    <source>
        <strain evidence="1">ChiSxjej6B18-287</strain>
    </source>
</reference>
<keyword evidence="1" id="KW-0012">Acyltransferase</keyword>
<dbReference type="EC" id="2.3.1.-" evidence="1"/>
<accession>A0A9D2N521</accession>
<evidence type="ECO:0000313" key="2">
    <source>
        <dbReference type="Proteomes" id="UP000823893"/>
    </source>
</evidence>
<dbReference type="Proteomes" id="UP000823893">
    <property type="component" value="Unassembled WGS sequence"/>
</dbReference>
<sequence>MISDIKLRTARTEDAEKLLEIYRPYVEKTAISFEYEVPYSGSVVKTKI</sequence>
<dbReference type="GO" id="GO:0016746">
    <property type="term" value="F:acyltransferase activity"/>
    <property type="evidence" value="ECO:0007669"/>
    <property type="project" value="UniProtKB-KW"/>
</dbReference>
<comment type="caution">
    <text evidence="1">The sequence shown here is derived from an EMBL/GenBank/DDBJ whole genome shotgun (WGS) entry which is preliminary data.</text>
</comment>
<proteinExistence type="predicted"/>
<reference evidence="1" key="2">
    <citation type="submission" date="2021-04" db="EMBL/GenBank/DDBJ databases">
        <authorList>
            <person name="Gilroy R."/>
        </authorList>
    </citation>
    <scope>NUCLEOTIDE SEQUENCE</scope>
    <source>
        <strain evidence="1">ChiSxjej6B18-287</strain>
    </source>
</reference>
<protein>
    <submittedName>
        <fullName evidence="1">GNAT family N-acetyltransferase</fullName>
        <ecNumber evidence="1">2.3.1.-</ecNumber>
    </submittedName>
</protein>